<protein>
    <submittedName>
        <fullName evidence="1">Uncharacterized protein</fullName>
    </submittedName>
</protein>
<gene>
    <name evidence="1" type="ORF">K1X15_08810</name>
</gene>
<evidence type="ECO:0000313" key="2">
    <source>
        <dbReference type="Proteomes" id="UP000825799"/>
    </source>
</evidence>
<reference evidence="1 2" key="1">
    <citation type="submission" date="2021-08" db="EMBL/GenBank/DDBJ databases">
        <title>Devosia salina sp. nov., isolated from the South China Sea sediment.</title>
        <authorList>
            <person name="Zhou Z."/>
        </authorList>
    </citation>
    <scope>NUCLEOTIDE SEQUENCE [LARGE SCALE GENOMIC DNA]</scope>
    <source>
        <strain evidence="1 2">SCS-3</strain>
    </source>
</reference>
<evidence type="ECO:0000313" key="1">
    <source>
        <dbReference type="EMBL" id="QYO78618.1"/>
    </source>
</evidence>
<dbReference type="Proteomes" id="UP000825799">
    <property type="component" value="Chromosome"/>
</dbReference>
<proteinExistence type="predicted"/>
<organism evidence="1 2">
    <name type="scientific">Devosia salina</name>
    <dbReference type="NCBI Taxonomy" id="2860336"/>
    <lineage>
        <taxon>Bacteria</taxon>
        <taxon>Pseudomonadati</taxon>
        <taxon>Pseudomonadota</taxon>
        <taxon>Alphaproteobacteria</taxon>
        <taxon>Hyphomicrobiales</taxon>
        <taxon>Devosiaceae</taxon>
        <taxon>Devosia</taxon>
    </lineage>
</organism>
<dbReference type="EMBL" id="CP080590">
    <property type="protein sequence ID" value="QYO78618.1"/>
    <property type="molecule type" value="Genomic_DNA"/>
</dbReference>
<keyword evidence="2" id="KW-1185">Reference proteome</keyword>
<sequence>MASPVPSESAAIAIGPDRLGQTDIRVLSGNPRLSLPKGRPRLRGVGEALLRTLK</sequence>
<name>A0ABX8WJV3_9HYPH</name>
<dbReference type="RefSeq" id="WP_220307082.1">
    <property type="nucleotide sequence ID" value="NZ_CP080590.1"/>
</dbReference>
<accession>A0ABX8WJV3</accession>